<feature type="transmembrane region" description="Helical" evidence="6">
    <location>
        <begin position="125"/>
        <end position="143"/>
    </location>
</feature>
<keyword evidence="3 6" id="KW-0812">Transmembrane</keyword>
<feature type="transmembrane region" description="Helical" evidence="6">
    <location>
        <begin position="255"/>
        <end position="278"/>
    </location>
</feature>
<feature type="transmembrane region" description="Helical" evidence="6">
    <location>
        <begin position="163"/>
        <end position="186"/>
    </location>
</feature>
<dbReference type="InterPro" id="IPR043428">
    <property type="entry name" value="LivM-like"/>
</dbReference>
<evidence type="ECO:0000256" key="4">
    <source>
        <dbReference type="ARBA" id="ARBA00022989"/>
    </source>
</evidence>
<evidence type="ECO:0000313" key="8">
    <source>
        <dbReference type="Proteomes" id="UP000182840"/>
    </source>
</evidence>
<dbReference type="GO" id="GO:0015658">
    <property type="term" value="F:branched-chain amino acid transmembrane transporter activity"/>
    <property type="evidence" value="ECO:0007669"/>
    <property type="project" value="InterPro"/>
</dbReference>
<proteinExistence type="predicted"/>
<evidence type="ECO:0000256" key="1">
    <source>
        <dbReference type="ARBA" id="ARBA00004651"/>
    </source>
</evidence>
<feature type="transmembrane region" description="Helical" evidence="6">
    <location>
        <begin position="310"/>
        <end position="328"/>
    </location>
</feature>
<feature type="transmembrane region" description="Helical" evidence="6">
    <location>
        <begin position="25"/>
        <end position="54"/>
    </location>
</feature>
<dbReference type="PANTHER" id="PTHR30482">
    <property type="entry name" value="HIGH-AFFINITY BRANCHED-CHAIN AMINO ACID TRANSPORT SYSTEM PERMEASE"/>
    <property type="match status" value="1"/>
</dbReference>
<evidence type="ECO:0000313" key="7">
    <source>
        <dbReference type="EMBL" id="APH71592.1"/>
    </source>
</evidence>
<feature type="transmembrane region" description="Helical" evidence="6">
    <location>
        <begin position="98"/>
        <end position="118"/>
    </location>
</feature>
<dbReference type="GO" id="GO:0005886">
    <property type="term" value="C:plasma membrane"/>
    <property type="evidence" value="ECO:0007669"/>
    <property type="project" value="UniProtKB-SubCell"/>
</dbReference>
<protein>
    <recommendedName>
        <fullName evidence="9">Branched-chain amino acid ABC transporter permease</fullName>
    </recommendedName>
</protein>
<evidence type="ECO:0000256" key="2">
    <source>
        <dbReference type="ARBA" id="ARBA00022475"/>
    </source>
</evidence>
<name>A0A1L3SQL0_9HYPH</name>
<dbReference type="STRING" id="1670800.BSQ44_09580"/>
<dbReference type="InterPro" id="IPR001851">
    <property type="entry name" value="ABC_transp_permease"/>
</dbReference>
<evidence type="ECO:0000256" key="3">
    <source>
        <dbReference type="ARBA" id="ARBA00022692"/>
    </source>
</evidence>
<dbReference type="PANTHER" id="PTHR30482:SF5">
    <property type="entry name" value="ABC TRANSPORTER PERMEASE PROTEIN"/>
    <property type="match status" value="1"/>
</dbReference>
<keyword evidence="5 6" id="KW-0472">Membrane</keyword>
<comment type="subcellular location">
    <subcellularLocation>
        <location evidence="1">Cell membrane</location>
        <topology evidence="1">Multi-pass membrane protein</topology>
    </subcellularLocation>
</comment>
<evidence type="ECO:0008006" key="9">
    <source>
        <dbReference type="Google" id="ProtNLM"/>
    </source>
</evidence>
<keyword evidence="8" id="KW-1185">Reference proteome</keyword>
<evidence type="ECO:0000256" key="5">
    <source>
        <dbReference type="ARBA" id="ARBA00023136"/>
    </source>
</evidence>
<keyword evidence="2" id="KW-1003">Cell membrane</keyword>
<evidence type="ECO:0000256" key="6">
    <source>
        <dbReference type="SAM" id="Phobius"/>
    </source>
</evidence>
<dbReference type="KEGG" id="meso:BSQ44_09580"/>
<dbReference type="Proteomes" id="UP000182840">
    <property type="component" value="Chromosome"/>
</dbReference>
<organism evidence="7 8">
    <name type="scientific">Aquibium oceanicum</name>
    <dbReference type="NCBI Taxonomy" id="1670800"/>
    <lineage>
        <taxon>Bacteria</taxon>
        <taxon>Pseudomonadati</taxon>
        <taxon>Pseudomonadota</taxon>
        <taxon>Alphaproteobacteria</taxon>
        <taxon>Hyphomicrobiales</taxon>
        <taxon>Phyllobacteriaceae</taxon>
        <taxon>Aquibium</taxon>
    </lineage>
</organism>
<dbReference type="EMBL" id="CP018171">
    <property type="protein sequence ID" value="APH71592.1"/>
    <property type="molecule type" value="Genomic_DNA"/>
</dbReference>
<dbReference type="Pfam" id="PF02653">
    <property type="entry name" value="BPD_transp_2"/>
    <property type="match status" value="1"/>
</dbReference>
<dbReference type="CDD" id="cd06581">
    <property type="entry name" value="TM_PBP1_LivM_like"/>
    <property type="match status" value="1"/>
</dbReference>
<dbReference type="RefSeq" id="WP_072603419.1">
    <property type="nucleotide sequence ID" value="NZ_CP018171.1"/>
</dbReference>
<reference evidence="8" key="1">
    <citation type="submission" date="2016-11" db="EMBL/GenBank/DDBJ databases">
        <title>Mesorhizobium oceanicum sp. nov., isolated from deep seawater in South China Sea.</title>
        <authorList>
            <person name="Fu G.-Y."/>
        </authorList>
    </citation>
    <scope>NUCLEOTIDE SEQUENCE [LARGE SCALE GENOMIC DNA]</scope>
    <source>
        <strain evidence="8">B7</strain>
    </source>
</reference>
<dbReference type="OrthoDB" id="9804361at2"/>
<gene>
    <name evidence="7" type="ORF">BSQ44_09580</name>
</gene>
<feature type="transmembrane region" description="Helical" evidence="6">
    <location>
        <begin position="220"/>
        <end position="243"/>
    </location>
</feature>
<keyword evidence="4 6" id="KW-1133">Transmembrane helix</keyword>
<sequence length="347" mass="36704">MTAPTQSLPASASGNKPLSPRIETISWILLVLVMISVPIWGSIYAVYMACLIAINVIATVGLNITVGYAGLLSIGHSAFLGVGAYASALMWLHLGTPLAVNLVVGAVAAFAIGLVFGIPALRIKGVYLAIATLAAQYSLYFVFQQWTSVTGGDRGLSLPKIDVFGFGDTGFYYVVAFVALIATLAARNLFRTRIGRSFIAVREKDYAAQVLGINVVSTKLIAFGIGAAYAGIAGALLAAFLRIVNPDQFTLVSSVFFLAAVVVGGRGSILGSILGALFMTLMPEFLREIIALVSIEGADLASLLSPLREIIFGSLIVLFLIFEPRGLVGFVDRALGRSENVEARQEH</sequence>
<accession>A0A1L3SQL0</accession>
<dbReference type="AlphaFoldDB" id="A0A1L3SQL0"/>